<keyword evidence="3" id="KW-1185">Reference proteome</keyword>
<evidence type="ECO:0000313" key="2">
    <source>
        <dbReference type="EMBL" id="OJJ52006.1"/>
    </source>
</evidence>
<proteinExistence type="predicted"/>
<sequence>MKLISSFKIHLGIQFFYDLVGCNHCSVVLLAFVVAHHPPVQSMQLLPGLAEYTVELLQHL</sequence>
<keyword evidence="1" id="KW-0812">Transmembrane</keyword>
<keyword evidence="1" id="KW-0472">Membrane</keyword>
<evidence type="ECO:0000313" key="3">
    <source>
        <dbReference type="Proteomes" id="UP000184356"/>
    </source>
</evidence>
<gene>
    <name evidence="2" type="ORF">ASPSYDRAFT_52637</name>
</gene>
<evidence type="ECO:0000256" key="1">
    <source>
        <dbReference type="SAM" id="Phobius"/>
    </source>
</evidence>
<dbReference type="Proteomes" id="UP000184356">
    <property type="component" value="Unassembled WGS sequence"/>
</dbReference>
<dbReference type="RefSeq" id="XP_040695812.1">
    <property type="nucleotide sequence ID" value="XM_040848528.1"/>
</dbReference>
<feature type="transmembrane region" description="Helical" evidence="1">
    <location>
        <begin position="15"/>
        <end position="35"/>
    </location>
</feature>
<dbReference type="AlphaFoldDB" id="A0A1L9SXY0"/>
<name>A0A1L9SXY0_9EURO</name>
<organism evidence="2 3">
    <name type="scientific">Aspergillus sydowii CBS 593.65</name>
    <dbReference type="NCBI Taxonomy" id="1036612"/>
    <lineage>
        <taxon>Eukaryota</taxon>
        <taxon>Fungi</taxon>
        <taxon>Dikarya</taxon>
        <taxon>Ascomycota</taxon>
        <taxon>Pezizomycotina</taxon>
        <taxon>Eurotiomycetes</taxon>
        <taxon>Eurotiomycetidae</taxon>
        <taxon>Eurotiales</taxon>
        <taxon>Aspergillaceae</taxon>
        <taxon>Aspergillus</taxon>
        <taxon>Aspergillus subgen. Nidulantes</taxon>
    </lineage>
</organism>
<dbReference type="VEuPathDB" id="FungiDB:ASPSYDRAFT_52637"/>
<reference evidence="3" key="1">
    <citation type="journal article" date="2017" name="Genome Biol.">
        <title>Comparative genomics reveals high biological diversity and specific adaptations in the industrially and medically important fungal genus Aspergillus.</title>
        <authorList>
            <person name="de Vries R.P."/>
            <person name="Riley R."/>
            <person name="Wiebenga A."/>
            <person name="Aguilar-Osorio G."/>
            <person name="Amillis S."/>
            <person name="Uchima C.A."/>
            <person name="Anderluh G."/>
            <person name="Asadollahi M."/>
            <person name="Askin M."/>
            <person name="Barry K."/>
            <person name="Battaglia E."/>
            <person name="Bayram O."/>
            <person name="Benocci T."/>
            <person name="Braus-Stromeyer S.A."/>
            <person name="Caldana C."/>
            <person name="Canovas D."/>
            <person name="Cerqueira G.C."/>
            <person name="Chen F."/>
            <person name="Chen W."/>
            <person name="Choi C."/>
            <person name="Clum A."/>
            <person name="Dos Santos R.A."/>
            <person name="Damasio A.R."/>
            <person name="Diallinas G."/>
            <person name="Emri T."/>
            <person name="Fekete E."/>
            <person name="Flipphi M."/>
            <person name="Freyberg S."/>
            <person name="Gallo A."/>
            <person name="Gournas C."/>
            <person name="Habgood R."/>
            <person name="Hainaut M."/>
            <person name="Harispe M.L."/>
            <person name="Henrissat B."/>
            <person name="Hilden K.S."/>
            <person name="Hope R."/>
            <person name="Hossain A."/>
            <person name="Karabika E."/>
            <person name="Karaffa L."/>
            <person name="Karanyi Z."/>
            <person name="Krasevec N."/>
            <person name="Kuo A."/>
            <person name="Kusch H."/>
            <person name="LaButti K."/>
            <person name="Lagendijk E.L."/>
            <person name="Lapidus A."/>
            <person name="Levasseur A."/>
            <person name="Lindquist E."/>
            <person name="Lipzen A."/>
            <person name="Logrieco A.F."/>
            <person name="MacCabe A."/>
            <person name="Maekelae M.R."/>
            <person name="Malavazi I."/>
            <person name="Melin P."/>
            <person name="Meyer V."/>
            <person name="Mielnichuk N."/>
            <person name="Miskei M."/>
            <person name="Molnar A.P."/>
            <person name="Mule G."/>
            <person name="Ngan C.Y."/>
            <person name="Orejas M."/>
            <person name="Orosz E."/>
            <person name="Ouedraogo J.P."/>
            <person name="Overkamp K.M."/>
            <person name="Park H.-S."/>
            <person name="Perrone G."/>
            <person name="Piumi F."/>
            <person name="Punt P.J."/>
            <person name="Ram A.F."/>
            <person name="Ramon A."/>
            <person name="Rauscher S."/>
            <person name="Record E."/>
            <person name="Riano-Pachon D.M."/>
            <person name="Robert V."/>
            <person name="Roehrig J."/>
            <person name="Ruller R."/>
            <person name="Salamov A."/>
            <person name="Salih N.S."/>
            <person name="Samson R.A."/>
            <person name="Sandor E."/>
            <person name="Sanguinetti M."/>
            <person name="Schuetze T."/>
            <person name="Sepcic K."/>
            <person name="Shelest E."/>
            <person name="Sherlock G."/>
            <person name="Sophianopoulou V."/>
            <person name="Squina F.M."/>
            <person name="Sun H."/>
            <person name="Susca A."/>
            <person name="Todd R.B."/>
            <person name="Tsang A."/>
            <person name="Unkles S.E."/>
            <person name="van de Wiele N."/>
            <person name="van Rossen-Uffink D."/>
            <person name="Oliveira J.V."/>
            <person name="Vesth T.C."/>
            <person name="Visser J."/>
            <person name="Yu J.-H."/>
            <person name="Zhou M."/>
            <person name="Andersen M.R."/>
            <person name="Archer D.B."/>
            <person name="Baker S.E."/>
            <person name="Benoit I."/>
            <person name="Brakhage A.A."/>
            <person name="Braus G.H."/>
            <person name="Fischer R."/>
            <person name="Frisvad J.C."/>
            <person name="Goldman G.H."/>
            <person name="Houbraken J."/>
            <person name="Oakley B."/>
            <person name="Pocsi I."/>
            <person name="Scazzocchio C."/>
            <person name="Seiboth B."/>
            <person name="vanKuyk P.A."/>
            <person name="Wortman J."/>
            <person name="Dyer P.S."/>
            <person name="Grigoriev I.V."/>
        </authorList>
    </citation>
    <scope>NUCLEOTIDE SEQUENCE [LARGE SCALE GENOMIC DNA]</scope>
    <source>
        <strain evidence="3">CBS 593.65</strain>
    </source>
</reference>
<accession>A0A1L9SXY0</accession>
<protein>
    <submittedName>
        <fullName evidence="2">Uncharacterized protein</fullName>
    </submittedName>
</protein>
<dbReference type="GeneID" id="63764601"/>
<keyword evidence="1" id="KW-1133">Transmembrane helix</keyword>
<dbReference type="EMBL" id="KV878607">
    <property type="protein sequence ID" value="OJJ52006.1"/>
    <property type="molecule type" value="Genomic_DNA"/>
</dbReference>